<evidence type="ECO:0000259" key="1">
    <source>
        <dbReference type="Pfam" id="PF16694"/>
    </source>
</evidence>
<organism evidence="2 3">
    <name type="scientific">Nannocystis exedens</name>
    <dbReference type="NCBI Taxonomy" id="54"/>
    <lineage>
        <taxon>Bacteria</taxon>
        <taxon>Pseudomonadati</taxon>
        <taxon>Myxococcota</taxon>
        <taxon>Polyangia</taxon>
        <taxon>Nannocystales</taxon>
        <taxon>Nannocystaceae</taxon>
        <taxon>Nannocystis</taxon>
    </lineage>
</organism>
<feature type="domain" description="Cytochrome P460" evidence="1">
    <location>
        <begin position="54"/>
        <end position="160"/>
    </location>
</feature>
<keyword evidence="3" id="KW-1185">Reference proteome</keyword>
<dbReference type="OrthoDB" id="5511382at2"/>
<proteinExistence type="predicted"/>
<dbReference type="PROSITE" id="PS51257">
    <property type="entry name" value="PROKAR_LIPOPROTEIN"/>
    <property type="match status" value="1"/>
</dbReference>
<dbReference type="EMBL" id="FOMX01000043">
    <property type="protein sequence ID" value="SFF29507.1"/>
    <property type="molecule type" value="Genomic_DNA"/>
</dbReference>
<dbReference type="Proteomes" id="UP000199400">
    <property type="component" value="Unassembled WGS sequence"/>
</dbReference>
<name>A0A1I2HKX5_9BACT</name>
<reference evidence="3" key="1">
    <citation type="submission" date="2016-10" db="EMBL/GenBank/DDBJ databases">
        <authorList>
            <person name="Varghese N."/>
            <person name="Submissions S."/>
        </authorList>
    </citation>
    <scope>NUCLEOTIDE SEQUENCE [LARGE SCALE GENOMIC DNA]</scope>
    <source>
        <strain evidence="3">ATCC 25963</strain>
    </source>
</reference>
<gene>
    <name evidence="2" type="ORF">SAMN02745121_07987</name>
</gene>
<dbReference type="STRING" id="54.SAMN02745121_07987"/>
<sequence>MRRLALSLGIAALGCDGAGAEAVPAPVAAAQPVEPVPAAAPADPAAIGGWLRASGYRDWPAQSRVHATSEHGGARVFFNETLAASMRAGTGEHPIGSAAVRELYEGDLVTLRGFAVMLKLRASGPGGEGWLWYEQFGTDAGAKRLVAGTGERGCVGCHDAGIDFVHPPEPG</sequence>
<evidence type="ECO:0000313" key="2">
    <source>
        <dbReference type="EMBL" id="SFF29507.1"/>
    </source>
</evidence>
<dbReference type="Pfam" id="PF16694">
    <property type="entry name" value="Cytochrome_P460"/>
    <property type="match status" value="1"/>
</dbReference>
<dbReference type="InterPro" id="IPR038142">
    <property type="entry name" value="Cytochrome_P460_sp"/>
</dbReference>
<protein>
    <recommendedName>
        <fullName evidence="1">Cytochrome P460 domain-containing protein</fullName>
    </recommendedName>
</protein>
<dbReference type="AlphaFoldDB" id="A0A1I2HKX5"/>
<dbReference type="RefSeq" id="WP_096331926.1">
    <property type="nucleotide sequence ID" value="NZ_FOMX01000043.1"/>
</dbReference>
<dbReference type="InterPro" id="IPR032033">
    <property type="entry name" value="Cytochrome_P460"/>
</dbReference>
<dbReference type="Gene3D" id="3.50.70.20">
    <property type="entry name" value="Cytochrome P460"/>
    <property type="match status" value="1"/>
</dbReference>
<evidence type="ECO:0000313" key="3">
    <source>
        <dbReference type="Proteomes" id="UP000199400"/>
    </source>
</evidence>
<accession>A0A1I2HKX5</accession>